<dbReference type="PANTHER" id="PTHR48258">
    <property type="entry name" value="DUF4218 DOMAIN-CONTAINING PROTEIN-RELATED"/>
    <property type="match status" value="1"/>
</dbReference>
<protein>
    <recommendedName>
        <fullName evidence="1">DUF4218 domain-containing protein</fullName>
    </recommendedName>
</protein>
<name>A0A2U1P5F7_ARTAN</name>
<evidence type="ECO:0000313" key="3">
    <source>
        <dbReference type="Proteomes" id="UP000245207"/>
    </source>
</evidence>
<dbReference type="InterPro" id="IPR025452">
    <property type="entry name" value="DUF4218"/>
</dbReference>
<organism evidence="2 3">
    <name type="scientific">Artemisia annua</name>
    <name type="common">Sweet wormwood</name>
    <dbReference type="NCBI Taxonomy" id="35608"/>
    <lineage>
        <taxon>Eukaryota</taxon>
        <taxon>Viridiplantae</taxon>
        <taxon>Streptophyta</taxon>
        <taxon>Embryophyta</taxon>
        <taxon>Tracheophyta</taxon>
        <taxon>Spermatophyta</taxon>
        <taxon>Magnoliopsida</taxon>
        <taxon>eudicotyledons</taxon>
        <taxon>Gunneridae</taxon>
        <taxon>Pentapetalae</taxon>
        <taxon>asterids</taxon>
        <taxon>campanulids</taxon>
        <taxon>Asterales</taxon>
        <taxon>Asteraceae</taxon>
        <taxon>Asteroideae</taxon>
        <taxon>Anthemideae</taxon>
        <taxon>Artemisiinae</taxon>
        <taxon>Artemisia</taxon>
    </lineage>
</organism>
<evidence type="ECO:0000313" key="2">
    <source>
        <dbReference type="EMBL" id="PWA81003.1"/>
    </source>
</evidence>
<evidence type="ECO:0000259" key="1">
    <source>
        <dbReference type="Pfam" id="PF13960"/>
    </source>
</evidence>
<dbReference type="Pfam" id="PF13960">
    <property type="entry name" value="DUF4218"/>
    <property type="match status" value="1"/>
</dbReference>
<dbReference type="AlphaFoldDB" id="A0A2U1P5F7"/>
<gene>
    <name evidence="2" type="ORF">CTI12_AA171290</name>
</gene>
<sequence>MEKLKNYVRNKVKPEGSIAEGYVAEEALTCNSHYLLGVKTRFNHPNRNNDGLNPTYKFQVFQSIRQKSVDNDPSCNPELFSLACEPESNVTSYTVCVINGVRFLVHDRDIRRTTQSNGVSTPDPIVETYYCQLEEILELTYIGNHKVVLLRCKWFDTGIASARSNVASLKIK</sequence>
<reference evidence="2 3" key="1">
    <citation type="journal article" date="2018" name="Mol. Plant">
        <title>The genome of Artemisia annua provides insight into the evolution of Asteraceae family and artemisinin biosynthesis.</title>
        <authorList>
            <person name="Shen Q."/>
            <person name="Zhang L."/>
            <person name="Liao Z."/>
            <person name="Wang S."/>
            <person name="Yan T."/>
            <person name="Shi P."/>
            <person name="Liu M."/>
            <person name="Fu X."/>
            <person name="Pan Q."/>
            <person name="Wang Y."/>
            <person name="Lv Z."/>
            <person name="Lu X."/>
            <person name="Zhang F."/>
            <person name="Jiang W."/>
            <person name="Ma Y."/>
            <person name="Chen M."/>
            <person name="Hao X."/>
            <person name="Li L."/>
            <person name="Tang Y."/>
            <person name="Lv G."/>
            <person name="Zhou Y."/>
            <person name="Sun X."/>
            <person name="Brodelius P.E."/>
            <person name="Rose J.K.C."/>
            <person name="Tang K."/>
        </authorList>
    </citation>
    <scope>NUCLEOTIDE SEQUENCE [LARGE SCALE GENOMIC DNA]</scope>
    <source>
        <strain evidence="3">cv. Huhao1</strain>
        <tissue evidence="2">Leaf</tissue>
    </source>
</reference>
<feature type="domain" description="DUF4218" evidence="1">
    <location>
        <begin position="2"/>
        <end position="48"/>
    </location>
</feature>
<comment type="caution">
    <text evidence="2">The sequence shown here is derived from an EMBL/GenBank/DDBJ whole genome shotgun (WGS) entry which is preliminary data.</text>
</comment>
<dbReference type="OrthoDB" id="684151at2759"/>
<proteinExistence type="predicted"/>
<accession>A0A2U1P5F7</accession>
<keyword evidence="3" id="KW-1185">Reference proteome</keyword>
<dbReference type="Proteomes" id="UP000245207">
    <property type="component" value="Unassembled WGS sequence"/>
</dbReference>
<dbReference type="EMBL" id="PKPP01001645">
    <property type="protein sequence ID" value="PWA81003.1"/>
    <property type="molecule type" value="Genomic_DNA"/>
</dbReference>